<proteinExistence type="predicted"/>
<reference evidence="1" key="1">
    <citation type="journal article" date="2014" name="Front. Microbiol.">
        <title>High frequency of phylogenetically diverse reductive dehalogenase-homologous genes in deep subseafloor sedimentary metagenomes.</title>
        <authorList>
            <person name="Kawai M."/>
            <person name="Futagami T."/>
            <person name="Toyoda A."/>
            <person name="Takaki Y."/>
            <person name="Nishi S."/>
            <person name="Hori S."/>
            <person name="Arai W."/>
            <person name="Tsubouchi T."/>
            <person name="Morono Y."/>
            <person name="Uchiyama I."/>
            <person name="Ito T."/>
            <person name="Fujiyama A."/>
            <person name="Inagaki F."/>
            <person name="Takami H."/>
        </authorList>
    </citation>
    <scope>NUCLEOTIDE SEQUENCE</scope>
    <source>
        <strain evidence="1">Expedition CK06-06</strain>
    </source>
</reference>
<evidence type="ECO:0008006" key="2">
    <source>
        <dbReference type="Google" id="ProtNLM"/>
    </source>
</evidence>
<dbReference type="NCBIfam" id="TIGR04076">
    <property type="entry name" value="TIGR04076 family protein"/>
    <property type="match status" value="1"/>
</dbReference>
<sequence length="90" mass="9988">PEDIIGKEFIRADGSPIKKCGMKEGLEFTVGESGNMPEGFCHHAWYGLYKNISILQCGGGFPNWTGEDMIYTACPDGIRPVCFKLERISE</sequence>
<gene>
    <name evidence="1" type="ORF">S01H1_69489</name>
</gene>
<dbReference type="EMBL" id="BARS01046144">
    <property type="protein sequence ID" value="GAG40174.1"/>
    <property type="molecule type" value="Genomic_DNA"/>
</dbReference>
<accession>X0XAF1</accession>
<evidence type="ECO:0000313" key="1">
    <source>
        <dbReference type="EMBL" id="GAG40174.1"/>
    </source>
</evidence>
<name>X0XAF1_9ZZZZ</name>
<protein>
    <recommendedName>
        <fullName evidence="2">TIGR04076 family protein</fullName>
    </recommendedName>
</protein>
<dbReference type="InterPro" id="IPR023811">
    <property type="entry name" value="CHP04076"/>
</dbReference>
<comment type="caution">
    <text evidence="1">The sequence shown here is derived from an EMBL/GenBank/DDBJ whole genome shotgun (WGS) entry which is preliminary data.</text>
</comment>
<feature type="non-terminal residue" evidence="1">
    <location>
        <position position="1"/>
    </location>
</feature>
<organism evidence="1">
    <name type="scientific">marine sediment metagenome</name>
    <dbReference type="NCBI Taxonomy" id="412755"/>
    <lineage>
        <taxon>unclassified sequences</taxon>
        <taxon>metagenomes</taxon>
        <taxon>ecological metagenomes</taxon>
    </lineage>
</organism>
<dbReference type="AlphaFoldDB" id="X0XAF1"/>